<dbReference type="Pfam" id="PF05662">
    <property type="entry name" value="YadA_stalk"/>
    <property type="match status" value="1"/>
</dbReference>
<organism evidence="2 3">
    <name type="scientific">Acinetobacter albensis</name>
    <dbReference type="NCBI Taxonomy" id="1673609"/>
    <lineage>
        <taxon>Bacteria</taxon>
        <taxon>Pseudomonadati</taxon>
        <taxon>Pseudomonadota</taxon>
        <taxon>Gammaproteobacteria</taxon>
        <taxon>Moraxellales</taxon>
        <taxon>Moraxellaceae</taxon>
        <taxon>Acinetobacter</taxon>
    </lineage>
</organism>
<evidence type="ECO:0000313" key="2">
    <source>
        <dbReference type="EMBL" id="MFN0298701.1"/>
    </source>
</evidence>
<name>A0ABW9JWS3_9GAMM</name>
<keyword evidence="3" id="KW-1185">Reference proteome</keyword>
<dbReference type="InterPro" id="IPR011049">
    <property type="entry name" value="Serralysin-like_metalloprot_C"/>
</dbReference>
<feature type="non-terminal residue" evidence="2">
    <location>
        <position position="161"/>
    </location>
</feature>
<dbReference type="Proteomes" id="UP001632339">
    <property type="component" value="Unassembled WGS sequence"/>
</dbReference>
<gene>
    <name evidence="2" type="ORF">ACKVE0_14485</name>
</gene>
<evidence type="ECO:0000259" key="1">
    <source>
        <dbReference type="Pfam" id="PF05662"/>
    </source>
</evidence>
<feature type="non-terminal residue" evidence="2">
    <location>
        <position position="1"/>
    </location>
</feature>
<reference evidence="2 3" key="1">
    <citation type="submission" date="2024-12" db="EMBL/GenBank/DDBJ databases">
        <title>C001-4G Acinetobacter sp. assembled genome.</title>
        <authorList>
            <person name="D'Arcy K."/>
            <person name="Kingdon A.D.H."/>
            <person name="Breen A."/>
            <person name="Mckeown C."/>
            <person name="Allman E."/>
            <person name="Sharma P."/>
            <person name="Mcleman A."/>
            <person name="Roberts A.P."/>
        </authorList>
    </citation>
    <scope>NUCLEOTIDE SEQUENCE [LARGE SCALE GENOMIC DNA]</scope>
    <source>
        <strain evidence="2 3">C1-4G</strain>
    </source>
</reference>
<evidence type="ECO:0000313" key="3">
    <source>
        <dbReference type="Proteomes" id="UP001632339"/>
    </source>
</evidence>
<dbReference type="EMBL" id="JBJXCW010000037">
    <property type="protein sequence ID" value="MFN0298701.1"/>
    <property type="molecule type" value="Genomic_DNA"/>
</dbReference>
<dbReference type="Gene3D" id="1.20.5.170">
    <property type="match status" value="1"/>
</dbReference>
<sequence>TTSNIGGTGSNTIDGAISNVKDAATKAKTTVTQGDNIVVSTTTNTDGSTNYQVKTAKDVNFDSLTAGTGTDKTVLNKDGLTVTEDTQTTVIGADGIATDKVTVGSVVIDKTTNKISGVAAGAVNATSTDAVNGSQLFNTADNVKNVIGGATTIDATTGAIT</sequence>
<protein>
    <submittedName>
        <fullName evidence="2">Cell surface protein</fullName>
    </submittedName>
</protein>
<accession>A0ABW9JWS3</accession>
<dbReference type="InterPro" id="IPR008635">
    <property type="entry name" value="Coiled_stalk_dom"/>
</dbReference>
<feature type="domain" description="Trimeric autotransporter adhesin YadA-like stalk" evidence="1">
    <location>
        <begin position="114"/>
        <end position="154"/>
    </location>
</feature>
<comment type="caution">
    <text evidence="2">The sequence shown here is derived from an EMBL/GenBank/DDBJ whole genome shotgun (WGS) entry which is preliminary data.</text>
</comment>
<proteinExistence type="predicted"/>
<dbReference type="SUPFAM" id="SSF101967">
    <property type="entry name" value="Adhesin YadA, collagen-binding domain"/>
    <property type="match status" value="1"/>
</dbReference>